<evidence type="ECO:0000313" key="2">
    <source>
        <dbReference type="Proteomes" id="UP000054279"/>
    </source>
</evidence>
<dbReference type="EMBL" id="KN837116">
    <property type="protein sequence ID" value="KIJ44642.1"/>
    <property type="molecule type" value="Genomic_DNA"/>
</dbReference>
<gene>
    <name evidence="1" type="ORF">M422DRAFT_251938</name>
</gene>
<organism evidence="1 2">
    <name type="scientific">Sphaerobolus stellatus (strain SS14)</name>
    <dbReference type="NCBI Taxonomy" id="990650"/>
    <lineage>
        <taxon>Eukaryota</taxon>
        <taxon>Fungi</taxon>
        <taxon>Dikarya</taxon>
        <taxon>Basidiomycota</taxon>
        <taxon>Agaricomycotina</taxon>
        <taxon>Agaricomycetes</taxon>
        <taxon>Phallomycetidae</taxon>
        <taxon>Geastrales</taxon>
        <taxon>Sphaerobolaceae</taxon>
        <taxon>Sphaerobolus</taxon>
    </lineage>
</organism>
<sequence length="54" mass="5864">MALSFVTTVLLCGLAILVFRLSRRTQMPQGLCLPPGPKPKPIIGNMLDIPNDSE</sequence>
<proteinExistence type="predicted"/>
<dbReference type="HOGENOM" id="CLU_3051936_0_0_1"/>
<name>A0A0C9VQN0_SPHS4</name>
<reference evidence="1 2" key="1">
    <citation type="submission" date="2014-06" db="EMBL/GenBank/DDBJ databases">
        <title>Evolutionary Origins and Diversification of the Mycorrhizal Mutualists.</title>
        <authorList>
            <consortium name="DOE Joint Genome Institute"/>
            <consortium name="Mycorrhizal Genomics Consortium"/>
            <person name="Kohler A."/>
            <person name="Kuo A."/>
            <person name="Nagy L.G."/>
            <person name="Floudas D."/>
            <person name="Copeland A."/>
            <person name="Barry K.W."/>
            <person name="Cichocki N."/>
            <person name="Veneault-Fourrey C."/>
            <person name="LaButti K."/>
            <person name="Lindquist E.A."/>
            <person name="Lipzen A."/>
            <person name="Lundell T."/>
            <person name="Morin E."/>
            <person name="Murat C."/>
            <person name="Riley R."/>
            <person name="Ohm R."/>
            <person name="Sun H."/>
            <person name="Tunlid A."/>
            <person name="Henrissat B."/>
            <person name="Grigoriev I.V."/>
            <person name="Hibbett D.S."/>
            <person name="Martin F."/>
        </authorList>
    </citation>
    <scope>NUCLEOTIDE SEQUENCE [LARGE SCALE GENOMIC DNA]</scope>
    <source>
        <strain evidence="1 2">SS14</strain>
    </source>
</reference>
<dbReference type="Proteomes" id="UP000054279">
    <property type="component" value="Unassembled WGS sequence"/>
</dbReference>
<keyword evidence="2" id="KW-1185">Reference proteome</keyword>
<accession>A0A0C9VQN0</accession>
<protein>
    <submittedName>
        <fullName evidence="1">Uncharacterized protein</fullName>
    </submittedName>
</protein>
<dbReference type="AlphaFoldDB" id="A0A0C9VQN0"/>
<evidence type="ECO:0000313" key="1">
    <source>
        <dbReference type="EMBL" id="KIJ44642.1"/>
    </source>
</evidence>